<evidence type="ECO:0000256" key="2">
    <source>
        <dbReference type="ARBA" id="ARBA00022448"/>
    </source>
</evidence>
<keyword evidence="3" id="KW-1003">Cell membrane</keyword>
<protein>
    <submittedName>
        <fullName evidence="10">ABC transporter ATP-binding protein</fullName>
    </submittedName>
</protein>
<organism evidence="10 11">
    <name type="scientific">Desulforamulus aquiferis</name>
    <dbReference type="NCBI Taxonomy" id="1397668"/>
    <lineage>
        <taxon>Bacteria</taxon>
        <taxon>Bacillati</taxon>
        <taxon>Bacillota</taxon>
        <taxon>Clostridia</taxon>
        <taxon>Eubacteriales</taxon>
        <taxon>Peptococcaceae</taxon>
        <taxon>Desulforamulus</taxon>
    </lineage>
</organism>
<evidence type="ECO:0000313" key="11">
    <source>
        <dbReference type="Proteomes" id="UP001172911"/>
    </source>
</evidence>
<dbReference type="InterPro" id="IPR017871">
    <property type="entry name" value="ABC_transporter-like_CS"/>
</dbReference>
<evidence type="ECO:0000256" key="7">
    <source>
        <dbReference type="ARBA" id="ARBA00022967"/>
    </source>
</evidence>
<dbReference type="CDD" id="cd03216">
    <property type="entry name" value="ABC_Carb_Monos_I"/>
    <property type="match status" value="1"/>
</dbReference>
<keyword evidence="8" id="KW-0472">Membrane</keyword>
<evidence type="ECO:0000256" key="5">
    <source>
        <dbReference type="ARBA" id="ARBA00022741"/>
    </source>
</evidence>
<dbReference type="RefSeq" id="WP_304540468.1">
    <property type="nucleotide sequence ID" value="NZ_JARPTC010000001.1"/>
</dbReference>
<dbReference type="GO" id="GO:0016887">
    <property type="term" value="F:ATP hydrolysis activity"/>
    <property type="evidence" value="ECO:0007669"/>
    <property type="project" value="InterPro"/>
</dbReference>
<dbReference type="InterPro" id="IPR050107">
    <property type="entry name" value="ABC_carbohydrate_import_ATPase"/>
</dbReference>
<proteinExistence type="predicted"/>
<dbReference type="PROSITE" id="PS50893">
    <property type="entry name" value="ABC_TRANSPORTER_2"/>
    <property type="match status" value="2"/>
</dbReference>
<evidence type="ECO:0000256" key="3">
    <source>
        <dbReference type="ARBA" id="ARBA00022475"/>
    </source>
</evidence>
<sequence length="508" mass="55528">MAVEMQGVSKGFKGLVANNKVDFRLLKGSIHGLLGENGAGKTTLMNILFGLYQPDEGEIFVDGSKVTIDKPSKAMDLGIGMVHQHFMLVKPLSVTQNIMLGLPSKKGPFLDTANVETALLELARKYHLMINPKALIKNLSVGEQQRVEILSVLYRGAEILILDEPTAVLTPQETKELFNILKLMRDDGKAVVLISHKLEEIINICDEVTVLRDGCRVANEKISCETTKSHLTNMMVGREVLFDFKDRSSDFGPDRLVVENLTLVNEKKLSILNGINFSIRAGEILGLAGVDGNGQKELCEVLTGLKTVSSGKIALDGQELTGKKTKDFITEGIAHIPEDRHKTGLAMGLDISSNLIIKEFNGPRFSTKGLLDFKAIKDNAERLLKEYMIKASGIEAKAKDLSGGNQQKIILAREISSSPRVIIANQPTRGLDIGATMYVREKLIEQRDKGVSVLLISADLEEILQLSDRIAVIYDGQIKGILDNKNVSIEEIGLLMAGVESGAGQCKK</sequence>
<dbReference type="Pfam" id="PF00005">
    <property type="entry name" value="ABC_tran"/>
    <property type="match status" value="2"/>
</dbReference>
<keyword evidence="7" id="KW-1278">Translocase</keyword>
<evidence type="ECO:0000256" key="1">
    <source>
        <dbReference type="ARBA" id="ARBA00004202"/>
    </source>
</evidence>
<dbReference type="SUPFAM" id="SSF52540">
    <property type="entry name" value="P-loop containing nucleoside triphosphate hydrolases"/>
    <property type="match status" value="2"/>
</dbReference>
<dbReference type="GO" id="GO:0005886">
    <property type="term" value="C:plasma membrane"/>
    <property type="evidence" value="ECO:0007669"/>
    <property type="project" value="UniProtKB-SubCell"/>
</dbReference>
<reference evidence="10" key="2">
    <citation type="submission" date="2023-03" db="EMBL/GenBank/DDBJ databases">
        <authorList>
            <person name="Zhang Z."/>
        </authorList>
    </citation>
    <scope>NUCLEOTIDE SEQUENCE</scope>
    <source>
        <strain evidence="10">DSA</strain>
    </source>
</reference>
<name>A0AAW7ZA56_9FIRM</name>
<evidence type="ECO:0000256" key="6">
    <source>
        <dbReference type="ARBA" id="ARBA00022840"/>
    </source>
</evidence>
<keyword evidence="5" id="KW-0547">Nucleotide-binding</keyword>
<dbReference type="Gene3D" id="3.40.50.300">
    <property type="entry name" value="P-loop containing nucleotide triphosphate hydrolases"/>
    <property type="match status" value="2"/>
</dbReference>
<dbReference type="Proteomes" id="UP001172911">
    <property type="component" value="Unassembled WGS sequence"/>
</dbReference>
<reference evidence="10" key="1">
    <citation type="journal article" date="2023" name="J. Hazard. Mater.">
        <title>Anaerobic biodegradation of pyrene and benzo[a]pyrene by a new sulfate-reducing Desulforamulus aquiferis strain DSA.</title>
        <authorList>
            <person name="Zhang Z."/>
            <person name="Sun J."/>
            <person name="Gong X."/>
            <person name="Wang C."/>
            <person name="Wang H."/>
        </authorList>
    </citation>
    <scope>NUCLEOTIDE SEQUENCE</scope>
    <source>
        <strain evidence="10">DSA</strain>
    </source>
</reference>
<dbReference type="EMBL" id="JARPTC010000001">
    <property type="protein sequence ID" value="MDO7785730.1"/>
    <property type="molecule type" value="Genomic_DNA"/>
</dbReference>
<keyword evidence="4" id="KW-0677">Repeat</keyword>
<comment type="caution">
    <text evidence="10">The sequence shown here is derived from an EMBL/GenBank/DDBJ whole genome shotgun (WGS) entry which is preliminary data.</text>
</comment>
<dbReference type="CDD" id="cd03215">
    <property type="entry name" value="ABC_Carb_Monos_II"/>
    <property type="match status" value="1"/>
</dbReference>
<feature type="domain" description="ABC transporter" evidence="9">
    <location>
        <begin position="3"/>
        <end position="238"/>
    </location>
</feature>
<evidence type="ECO:0000256" key="8">
    <source>
        <dbReference type="ARBA" id="ARBA00023136"/>
    </source>
</evidence>
<keyword evidence="2" id="KW-0813">Transport</keyword>
<dbReference type="InterPro" id="IPR003593">
    <property type="entry name" value="AAA+_ATPase"/>
</dbReference>
<dbReference type="PANTHER" id="PTHR43790">
    <property type="entry name" value="CARBOHYDRATE TRANSPORT ATP-BINDING PROTEIN MG119-RELATED"/>
    <property type="match status" value="1"/>
</dbReference>
<accession>A0AAW7ZA56</accession>
<keyword evidence="6 10" id="KW-0067">ATP-binding</keyword>
<dbReference type="InterPro" id="IPR027417">
    <property type="entry name" value="P-loop_NTPase"/>
</dbReference>
<dbReference type="PANTHER" id="PTHR43790:SF4">
    <property type="entry name" value="GUANOSINE IMPORT ATP-BINDING PROTEIN NUPO"/>
    <property type="match status" value="1"/>
</dbReference>
<feature type="domain" description="ABC transporter" evidence="9">
    <location>
        <begin position="256"/>
        <end position="500"/>
    </location>
</feature>
<keyword evidence="11" id="KW-1185">Reference proteome</keyword>
<comment type="subcellular location">
    <subcellularLocation>
        <location evidence="1">Cell membrane</location>
        <topology evidence="1">Peripheral membrane protein</topology>
    </subcellularLocation>
</comment>
<dbReference type="FunFam" id="3.40.50.300:FF:000127">
    <property type="entry name" value="Ribose import ATP-binding protein RbsA"/>
    <property type="match status" value="1"/>
</dbReference>
<dbReference type="InterPro" id="IPR003439">
    <property type="entry name" value="ABC_transporter-like_ATP-bd"/>
</dbReference>
<dbReference type="AlphaFoldDB" id="A0AAW7ZA56"/>
<dbReference type="SMART" id="SM00382">
    <property type="entry name" value="AAA"/>
    <property type="match status" value="1"/>
</dbReference>
<evidence type="ECO:0000259" key="9">
    <source>
        <dbReference type="PROSITE" id="PS50893"/>
    </source>
</evidence>
<dbReference type="GO" id="GO:0005524">
    <property type="term" value="F:ATP binding"/>
    <property type="evidence" value="ECO:0007669"/>
    <property type="project" value="UniProtKB-KW"/>
</dbReference>
<evidence type="ECO:0000256" key="4">
    <source>
        <dbReference type="ARBA" id="ARBA00022737"/>
    </source>
</evidence>
<gene>
    <name evidence="10" type="ORF">P6N53_00595</name>
</gene>
<dbReference type="PROSITE" id="PS00211">
    <property type="entry name" value="ABC_TRANSPORTER_1"/>
    <property type="match status" value="2"/>
</dbReference>
<evidence type="ECO:0000313" key="10">
    <source>
        <dbReference type="EMBL" id="MDO7785730.1"/>
    </source>
</evidence>